<dbReference type="PANTHER" id="PTHR33420:SF12">
    <property type="entry name" value="FIMBRIN-LIKE PROTEIN FIMI-RELATED"/>
    <property type="match status" value="1"/>
</dbReference>
<comment type="subcellular location">
    <subcellularLocation>
        <location evidence="1">Fimbrium</location>
    </subcellularLocation>
</comment>
<dbReference type="RefSeq" id="WP_198822218.1">
    <property type="nucleotide sequence ID" value="NZ_JAEKCZ010000011.1"/>
</dbReference>
<dbReference type="Gene3D" id="2.60.40.3310">
    <property type="match status" value="1"/>
</dbReference>
<protein>
    <submittedName>
        <fullName evidence="6">Fimbrial protein</fullName>
    </submittedName>
</protein>
<reference evidence="6" key="1">
    <citation type="submission" date="2020-12" db="EMBL/GenBank/DDBJ databases">
        <title>Antibiotic resistance and phylogeny of Pseudomonas spp. isolated over three decades from chicken meat in the Norwegian food chain.</title>
        <authorList>
            <person name="Moen B."/>
        </authorList>
    </citation>
    <scope>NUCLEOTIDE SEQUENCE</scope>
    <source>
        <strain evidence="6">MF6762</strain>
    </source>
</reference>
<dbReference type="AlphaFoldDB" id="A0A8I1FRZ6"/>
<dbReference type="Gene3D" id="2.60.40.1090">
    <property type="entry name" value="Fimbrial-type adhesion domain"/>
    <property type="match status" value="1"/>
</dbReference>
<evidence type="ECO:0000313" key="7">
    <source>
        <dbReference type="Proteomes" id="UP000658390"/>
    </source>
</evidence>
<dbReference type="EMBL" id="JAEKCZ010000011">
    <property type="protein sequence ID" value="MBJ2257603.1"/>
    <property type="molecule type" value="Genomic_DNA"/>
</dbReference>
<comment type="caution">
    <text evidence="6">The sequence shown here is derived from an EMBL/GenBank/DDBJ whole genome shotgun (WGS) entry which is preliminary data.</text>
</comment>
<dbReference type="Pfam" id="PF00419">
    <property type="entry name" value="Fimbrial"/>
    <property type="match status" value="1"/>
</dbReference>
<name>A0A8I1FRZ6_9PSED</name>
<dbReference type="GO" id="GO:0009289">
    <property type="term" value="C:pilus"/>
    <property type="evidence" value="ECO:0007669"/>
    <property type="project" value="UniProtKB-SubCell"/>
</dbReference>
<comment type="similarity">
    <text evidence="2">Belongs to the fimbrial protein family.</text>
</comment>
<sequence length="346" mass="36749">MNCTVIKSRWSPLGFTKIIKSLILVVTVLGSYVSSQPAVAACTLASAHDYPITWDFGSGWTYEIDSSLPTGSVLATFIIHGSSATTSDFDCTGDAPLIRHESGFPYSGDHIYQTGILGIGMKIELGSIRFLPSEITSERHPSTGNYTTGTYQPYRIQLIKIGYIPAGGQIFGHPFMRSFIINHGNIPHITSNLTQPLNIVLKRPTCAVNIPNFTVDLGTVSPSDFDASGRTLPTHFSIDLNCEGGTGSADVHVTLTDANNPPNATRQLGLSPDSSAQGIALEVNNRLGLVSFGPDLEGLGNPGQWNDGAAGVGSYSIPLSVNYVRLPGPIKGGTANSGVTYTLNYD</sequence>
<proteinExistence type="inferred from homology"/>
<evidence type="ECO:0000256" key="4">
    <source>
        <dbReference type="ARBA" id="ARBA00023263"/>
    </source>
</evidence>
<evidence type="ECO:0000313" key="6">
    <source>
        <dbReference type="EMBL" id="MBJ2257603.1"/>
    </source>
</evidence>
<evidence type="ECO:0000256" key="2">
    <source>
        <dbReference type="ARBA" id="ARBA00006671"/>
    </source>
</evidence>
<dbReference type="InterPro" id="IPR050263">
    <property type="entry name" value="Bact_Fimbrial_Adh_Pro"/>
</dbReference>
<dbReference type="InterPro" id="IPR000259">
    <property type="entry name" value="Adhesion_dom_fimbrial"/>
</dbReference>
<keyword evidence="4" id="KW-0281">Fimbrium</keyword>
<dbReference type="SUPFAM" id="SSF49401">
    <property type="entry name" value="Bacterial adhesins"/>
    <property type="match status" value="1"/>
</dbReference>
<feature type="domain" description="Fimbrial-type adhesion" evidence="5">
    <location>
        <begin position="201"/>
        <end position="346"/>
    </location>
</feature>
<dbReference type="GO" id="GO:0043709">
    <property type="term" value="P:cell adhesion involved in single-species biofilm formation"/>
    <property type="evidence" value="ECO:0007669"/>
    <property type="project" value="TreeGrafter"/>
</dbReference>
<dbReference type="InterPro" id="IPR036937">
    <property type="entry name" value="Adhesion_dom_fimbrial_sf"/>
</dbReference>
<gene>
    <name evidence="6" type="ORF">JFT45_13875</name>
</gene>
<dbReference type="PANTHER" id="PTHR33420">
    <property type="entry name" value="FIMBRIAL SUBUNIT ELFA-RELATED"/>
    <property type="match status" value="1"/>
</dbReference>
<evidence type="ECO:0000256" key="1">
    <source>
        <dbReference type="ARBA" id="ARBA00004561"/>
    </source>
</evidence>
<evidence type="ECO:0000259" key="5">
    <source>
        <dbReference type="Pfam" id="PF00419"/>
    </source>
</evidence>
<accession>A0A8I1FRZ6</accession>
<evidence type="ECO:0000256" key="3">
    <source>
        <dbReference type="ARBA" id="ARBA00022729"/>
    </source>
</evidence>
<dbReference type="InterPro" id="IPR008966">
    <property type="entry name" value="Adhesion_dom_sf"/>
</dbReference>
<keyword evidence="3" id="KW-0732">Signal</keyword>
<dbReference type="Proteomes" id="UP000658390">
    <property type="component" value="Unassembled WGS sequence"/>
</dbReference>
<organism evidence="6 7">
    <name type="scientific">Pseudomonas psychrophila</name>
    <dbReference type="NCBI Taxonomy" id="122355"/>
    <lineage>
        <taxon>Bacteria</taxon>
        <taxon>Pseudomonadati</taxon>
        <taxon>Pseudomonadota</taxon>
        <taxon>Gammaproteobacteria</taxon>
        <taxon>Pseudomonadales</taxon>
        <taxon>Pseudomonadaceae</taxon>
        <taxon>Pseudomonas</taxon>
    </lineage>
</organism>